<dbReference type="EnsemblPlants" id="AVESA.00010b.r2.6AG1008400.1">
    <property type="protein sequence ID" value="AVESA.00010b.r2.6AG1008400.1.CDS"/>
    <property type="gene ID" value="AVESA.00010b.r2.6AG1008400"/>
</dbReference>
<reference evidence="1" key="2">
    <citation type="submission" date="2025-09" db="UniProtKB">
        <authorList>
            <consortium name="EnsemblPlants"/>
        </authorList>
    </citation>
    <scope>IDENTIFICATION</scope>
</reference>
<evidence type="ECO:0000313" key="1">
    <source>
        <dbReference type="EnsemblPlants" id="AVESA.00010b.r2.6AG1008400.1.CDS"/>
    </source>
</evidence>
<evidence type="ECO:0000313" key="2">
    <source>
        <dbReference type="Proteomes" id="UP001732700"/>
    </source>
</evidence>
<protein>
    <submittedName>
        <fullName evidence="1">Uncharacterized protein</fullName>
    </submittedName>
</protein>
<name>A0ACD5YNJ5_AVESA</name>
<sequence>MHWWLASCYCQRHIGRYIHHPATCLIPQTPMALQTLFHISLLLLVCTAKAINPEAEALLRWKSALVSATSLSSWSMANSMCSWFGVACDAGGHVVAIHLPSVGLHVQISSIPRLRLLDLSKNHLTGMVPSHIGNLTELAYLDISTNHLEGELPTTISYLENLQVLSLSSNKFTGIIANVNTRQLTVVKEAKDVSSLGESSPFCNLTFLKFLDLSNNQLSGDLPGCFWNMKALQSLDLSNNAFSEEVPTSSYYSSSLRSLHLSNNNFTGCFPPAFKNFKSLIVLDVRNNKISGEIPFWIAEMNSLLRILQLRSNMFNGIIPWQLSELSQLQLLDLAENNFIGSIPKGFTNLSSMIRLSKVRPKIEVTIPALDGYSYYIDIIWKGQDHAFHGTRTLVTGIDLSSNSLSGKIPSELAHLRGLQFLNMSRNNLSGGIPRLIGNLKKLESLDLSWNKLSGPIPPSISNLTFLNTLNLSNNILSGEIPTGSQLQTLNDPSIYSNNLGLCGPPLSIACTNNSSIVTPVDGAKEHHQDLWLYYSVIAGVVFGFWVWFGALFFCKILRFAFISCIDALYQQLMQKMKST</sequence>
<organism evidence="1 2">
    <name type="scientific">Avena sativa</name>
    <name type="common">Oat</name>
    <dbReference type="NCBI Taxonomy" id="4498"/>
    <lineage>
        <taxon>Eukaryota</taxon>
        <taxon>Viridiplantae</taxon>
        <taxon>Streptophyta</taxon>
        <taxon>Embryophyta</taxon>
        <taxon>Tracheophyta</taxon>
        <taxon>Spermatophyta</taxon>
        <taxon>Magnoliopsida</taxon>
        <taxon>Liliopsida</taxon>
        <taxon>Poales</taxon>
        <taxon>Poaceae</taxon>
        <taxon>BOP clade</taxon>
        <taxon>Pooideae</taxon>
        <taxon>Poodae</taxon>
        <taxon>Poeae</taxon>
        <taxon>Poeae Chloroplast Group 1 (Aveneae type)</taxon>
        <taxon>Aveninae</taxon>
        <taxon>Avena</taxon>
    </lineage>
</organism>
<keyword evidence="2" id="KW-1185">Reference proteome</keyword>
<proteinExistence type="predicted"/>
<reference evidence="1" key="1">
    <citation type="submission" date="2021-05" db="EMBL/GenBank/DDBJ databases">
        <authorList>
            <person name="Scholz U."/>
            <person name="Mascher M."/>
            <person name="Fiebig A."/>
        </authorList>
    </citation>
    <scope>NUCLEOTIDE SEQUENCE [LARGE SCALE GENOMIC DNA]</scope>
</reference>
<dbReference type="Proteomes" id="UP001732700">
    <property type="component" value="Chromosome 6A"/>
</dbReference>
<accession>A0ACD5YNJ5</accession>